<dbReference type="EMBL" id="CP002498">
    <property type="protein sequence ID" value="AET37820.1"/>
    <property type="molecule type" value="Genomic_DNA"/>
</dbReference>
<dbReference type="OrthoDB" id="4068467at2759"/>
<dbReference type="GO" id="GO:0032126">
    <property type="term" value="C:eisosome"/>
    <property type="evidence" value="ECO:0007669"/>
    <property type="project" value="EnsemblFungi"/>
</dbReference>
<feature type="region of interest" description="Disordered" evidence="1">
    <location>
        <begin position="664"/>
        <end position="725"/>
    </location>
</feature>
<dbReference type="HOGENOM" id="CLU_014122_0_0_1"/>
<feature type="compositionally biased region" description="Polar residues" evidence="1">
    <location>
        <begin position="123"/>
        <end position="135"/>
    </location>
</feature>
<dbReference type="GeneID" id="11471780"/>
<reference evidence="3" key="1">
    <citation type="journal article" date="2012" name="G3 (Bethesda)">
        <title>Pichia sorbitophila, an interspecies yeast hybrid reveals early steps of genome resolution following polyploidization.</title>
        <authorList>
            <person name="Leh Louis V."/>
            <person name="Despons L."/>
            <person name="Friedrich A."/>
            <person name="Martin T."/>
            <person name="Durrens P."/>
            <person name="Casaregola S."/>
            <person name="Neuveglise C."/>
            <person name="Fairhead C."/>
            <person name="Marck C."/>
            <person name="Cruz J.A."/>
            <person name="Straub M.L."/>
            <person name="Kugler V."/>
            <person name="Sacerdot C."/>
            <person name="Uzunov Z."/>
            <person name="Thierry A."/>
            <person name="Weiss S."/>
            <person name="Bleykasten C."/>
            <person name="De Montigny J."/>
            <person name="Jacques N."/>
            <person name="Jung P."/>
            <person name="Lemaire M."/>
            <person name="Mallet S."/>
            <person name="Morel G."/>
            <person name="Richard G.F."/>
            <person name="Sarkar A."/>
            <person name="Savel G."/>
            <person name="Schacherer J."/>
            <person name="Seret M.L."/>
            <person name="Talla E."/>
            <person name="Samson G."/>
            <person name="Jubin C."/>
            <person name="Poulain J."/>
            <person name="Vacherie B."/>
            <person name="Barbe V."/>
            <person name="Pelletier E."/>
            <person name="Sherman D.J."/>
            <person name="Westhof E."/>
            <person name="Weissenbach J."/>
            <person name="Baret P.V."/>
            <person name="Wincker P."/>
            <person name="Gaillardin C."/>
            <person name="Dujon B."/>
            <person name="Souciet J.L."/>
        </authorList>
    </citation>
    <scope>NUCLEOTIDE SEQUENCE [LARGE SCALE GENOMIC DNA]</scope>
    <source>
        <strain evidence="3">CBS 270.75 / DBVPG 7215 / KCTC 17166 / NRRL Y-17582</strain>
    </source>
</reference>
<feature type="region of interest" description="Disordered" evidence="1">
    <location>
        <begin position="605"/>
        <end position="635"/>
    </location>
</feature>
<proteinExistence type="predicted"/>
<accession>G8JP20</accession>
<keyword evidence="3" id="KW-1185">Reference proteome</keyword>
<evidence type="ECO:0000313" key="3">
    <source>
        <dbReference type="Proteomes" id="UP000006790"/>
    </source>
</evidence>
<evidence type="ECO:0000256" key="1">
    <source>
        <dbReference type="SAM" id="MobiDB-lite"/>
    </source>
</evidence>
<protein>
    <submittedName>
        <fullName evidence="2">Uncharacterized protein</fullName>
    </submittedName>
</protein>
<dbReference type="AlphaFoldDB" id="G8JP20"/>
<sequence length="725" mass="80847">MTDAEASTLGYVQHVSFQDLSPAVVDEQVSKMKKCQQSTEFSSALMHIPPQYNPFYVDPSLTRGGRCSVHSSGTATKGPKNPSLKPDLWYSSQSQQEVMEAYKFMYEENMVGSSRRKSIYVSPRSSRSNSLTRTAPSGVKMPPPPKVSILKKCETDQQVKDFDITKIDPKVEKEITKLTEQNTENNAEARDGYTTSGFSNLHELEDNIMGGGTLDAKAVCTARKDMPKVRRKSYAEMSNAELAKLEESFLPRPAYGDLDKFDFSQQNKLFIGQETSKNVQRQKTEVNSPAILYPSRPCVSYRAVSCTMAHPAYRTYVSDRCGSSTHETLRTVACHISGRQHTWSAVDWYVHRLAQNGDHLVILASLPRYEEHVVMPPQVGKSRKLSFEVYKFEQEKRPSVNSQTPCSNINNVNELEKVGLTILELDNLAKEKCISVLKYYAGLCRDKILRITVEFIKEDSRMCSIAQATSLYKPELQVISTVSANINTKFRNGHVRLPNFMIRHFSVPTIVVPNEFIRLGDVSSHKPLSDNKSAGVQLDKLDSVVARTSKNPFDLMDADGDSNESGKYSDISSKSTPQSDNDSVAGYFPIDPELQRKREQFKSLGYIPPRPSYYGTHQDLSNTSSRSSRRPSRVNFSTSDIYKVKSMISDDVSTDSAVIRNSKSAQLSNRAGAGNNSSSISSSISKKSASVVLSRDCSSKSEGFSQKTGKKKKGLGSLFKKLKFK</sequence>
<dbReference type="FunCoup" id="G8JP20">
    <property type="interactions" value="111"/>
</dbReference>
<feature type="compositionally biased region" description="Polar residues" evidence="1">
    <location>
        <begin position="563"/>
        <end position="582"/>
    </location>
</feature>
<dbReference type="RefSeq" id="XP_003644637.1">
    <property type="nucleotide sequence ID" value="XM_003644589.1"/>
</dbReference>
<dbReference type="InParanoid" id="G8JP20"/>
<feature type="region of interest" description="Disordered" evidence="1">
    <location>
        <begin position="66"/>
        <end position="87"/>
    </location>
</feature>
<organism evidence="2 3">
    <name type="scientific">Eremothecium cymbalariae (strain CBS 270.75 / DBVPG 7215 / KCTC 17166 / NRRL Y-17582)</name>
    <name type="common">Yeast</name>
    <dbReference type="NCBI Taxonomy" id="931890"/>
    <lineage>
        <taxon>Eukaryota</taxon>
        <taxon>Fungi</taxon>
        <taxon>Dikarya</taxon>
        <taxon>Ascomycota</taxon>
        <taxon>Saccharomycotina</taxon>
        <taxon>Saccharomycetes</taxon>
        <taxon>Saccharomycetales</taxon>
        <taxon>Saccharomycetaceae</taxon>
        <taxon>Eremothecium</taxon>
    </lineage>
</organism>
<feature type="region of interest" description="Disordered" evidence="1">
    <location>
        <begin position="115"/>
        <end position="145"/>
    </location>
</feature>
<dbReference type="KEGG" id="erc:Ecym_2063"/>
<dbReference type="OMA" id="WSSVDWY"/>
<dbReference type="Proteomes" id="UP000006790">
    <property type="component" value="Chromosome 2"/>
</dbReference>
<feature type="compositionally biased region" description="Basic residues" evidence="1">
    <location>
        <begin position="708"/>
        <end position="725"/>
    </location>
</feature>
<dbReference type="eggNOG" id="ENOG502QSA6">
    <property type="taxonomic scope" value="Eukaryota"/>
</dbReference>
<name>G8JP20_ERECY</name>
<evidence type="ECO:0000313" key="2">
    <source>
        <dbReference type="EMBL" id="AET37820.1"/>
    </source>
</evidence>
<gene>
    <name evidence="2" type="ordered locus">Ecym_2063</name>
</gene>
<feature type="region of interest" description="Disordered" evidence="1">
    <location>
        <begin position="552"/>
        <end position="591"/>
    </location>
</feature>
<feature type="compositionally biased region" description="Low complexity" evidence="1">
    <location>
        <begin position="672"/>
        <end position="690"/>
    </location>
</feature>